<proteinExistence type="predicted"/>
<dbReference type="GO" id="GO:0003677">
    <property type="term" value="F:DNA binding"/>
    <property type="evidence" value="ECO:0007669"/>
    <property type="project" value="InterPro"/>
</dbReference>
<gene>
    <name evidence="3" type="ORF">EA660_05960</name>
</gene>
<dbReference type="Gene3D" id="1.10.260.40">
    <property type="entry name" value="lambda repressor-like DNA-binding domains"/>
    <property type="match status" value="1"/>
</dbReference>
<evidence type="ECO:0000313" key="4">
    <source>
        <dbReference type="Proteomes" id="UP000292627"/>
    </source>
</evidence>
<dbReference type="EMBL" id="SHMC01000002">
    <property type="protein sequence ID" value="TAA26758.1"/>
    <property type="molecule type" value="Genomic_DNA"/>
</dbReference>
<dbReference type="SUPFAM" id="SSF47413">
    <property type="entry name" value="lambda repressor-like DNA-binding domains"/>
    <property type="match status" value="1"/>
</dbReference>
<dbReference type="CDD" id="cd00093">
    <property type="entry name" value="HTH_XRE"/>
    <property type="match status" value="1"/>
</dbReference>
<dbReference type="OrthoDB" id="9772064at2"/>
<dbReference type="SMART" id="SM00530">
    <property type="entry name" value="HTH_XRE"/>
    <property type="match status" value="1"/>
</dbReference>
<evidence type="ECO:0000259" key="2">
    <source>
        <dbReference type="PROSITE" id="PS50943"/>
    </source>
</evidence>
<dbReference type="InterPro" id="IPR010982">
    <property type="entry name" value="Lambda_DNA-bd_dom_sf"/>
</dbReference>
<dbReference type="RefSeq" id="WP_130550613.1">
    <property type="nucleotide sequence ID" value="NZ_SHMC01000002.1"/>
</dbReference>
<accession>A0A4Q8LCZ3</accession>
<name>A0A4Q8LCZ3_9GAMM</name>
<feature type="region of interest" description="Disordered" evidence="1">
    <location>
        <begin position="137"/>
        <end position="156"/>
    </location>
</feature>
<comment type="caution">
    <text evidence="3">The sequence shown here is derived from an EMBL/GenBank/DDBJ whole genome shotgun (WGS) entry which is preliminary data.</text>
</comment>
<reference evidence="3 4" key="1">
    <citation type="submission" date="2019-02" db="EMBL/GenBank/DDBJ databases">
        <title>WGS of Pseudoxanthomonas species novum from clinical isolates.</title>
        <authorList>
            <person name="Bernier A.-M."/>
            <person name="Bernard K."/>
            <person name="Vachon A."/>
        </authorList>
    </citation>
    <scope>NUCLEOTIDE SEQUENCE [LARGE SCALE GENOMIC DNA]</scope>
    <source>
        <strain evidence="3 4">NML171200</strain>
    </source>
</reference>
<evidence type="ECO:0000313" key="3">
    <source>
        <dbReference type="EMBL" id="TAA26758.1"/>
    </source>
</evidence>
<protein>
    <submittedName>
        <fullName evidence="3">XRE family transcriptional regulator</fullName>
    </submittedName>
</protein>
<organism evidence="3 4">
    <name type="scientific">Pseudoxanthomonas winnipegensis</name>
    <dbReference type="NCBI Taxonomy" id="2480810"/>
    <lineage>
        <taxon>Bacteria</taxon>
        <taxon>Pseudomonadati</taxon>
        <taxon>Pseudomonadota</taxon>
        <taxon>Gammaproteobacteria</taxon>
        <taxon>Lysobacterales</taxon>
        <taxon>Lysobacteraceae</taxon>
        <taxon>Pseudoxanthomonas</taxon>
    </lineage>
</organism>
<evidence type="ECO:0000256" key="1">
    <source>
        <dbReference type="SAM" id="MobiDB-lite"/>
    </source>
</evidence>
<sequence>MVTKVSGWRSPRRGLMDAPERVRMARRLAGLSQSQLAESVGVQRSAVSHWESPKGKSPSVSHLREVALATGTQFEWLATGRGAMTLSRDVELDSIATAEAILVEDPLEFRLVRAFREAPLKARLSLLEVMETLALQRTGRPRTRAPGRPGGDARGG</sequence>
<dbReference type="PROSITE" id="PS50943">
    <property type="entry name" value="HTH_CROC1"/>
    <property type="match status" value="1"/>
</dbReference>
<dbReference type="Proteomes" id="UP000292627">
    <property type="component" value="Unassembled WGS sequence"/>
</dbReference>
<dbReference type="InterPro" id="IPR001387">
    <property type="entry name" value="Cro/C1-type_HTH"/>
</dbReference>
<dbReference type="Pfam" id="PF01381">
    <property type="entry name" value="HTH_3"/>
    <property type="match status" value="1"/>
</dbReference>
<feature type="domain" description="HTH cro/C1-type" evidence="2">
    <location>
        <begin position="22"/>
        <end position="77"/>
    </location>
</feature>
<dbReference type="AlphaFoldDB" id="A0A4Q8LCZ3"/>